<protein>
    <submittedName>
        <fullName evidence="1">Uncharacterized protein</fullName>
    </submittedName>
</protein>
<evidence type="ECO:0000313" key="2">
    <source>
        <dbReference type="Proteomes" id="UP000199663"/>
    </source>
</evidence>
<dbReference type="EMBL" id="FNQC01000017">
    <property type="protein sequence ID" value="SDZ48632.1"/>
    <property type="molecule type" value="Genomic_DNA"/>
</dbReference>
<gene>
    <name evidence="1" type="ORF">SAMN05444412_11710</name>
</gene>
<name>A0A1H3TEE1_9BACT</name>
<sequence>MPVFLANLFENPRGLLQMYHNFVEKVKGTNRRKKISVPLALYRVPDGVLSDGVIIPEKGDLSLLTSNIPLRAEAILFLFEIDKTAKNLFLFCVATKMKPETLEFSWNKKDQGDFLDFCNLFGSKPSLSTAKDAMKLLASQNLVRFIGGKKYMCNPMIVSTPENLTTQMFSKFTDSIIEKEIKNEKLGGVIQEKLFPKLKTLYKEVSI</sequence>
<accession>A0A1H3TEE1</accession>
<dbReference type="RefSeq" id="WP_019599913.1">
    <property type="nucleotide sequence ID" value="NZ_FNQC01000017.1"/>
</dbReference>
<evidence type="ECO:0000313" key="1">
    <source>
        <dbReference type="EMBL" id="SDZ48632.1"/>
    </source>
</evidence>
<organism evidence="1 2">
    <name type="scientific">Rhodonellum ikkaensis</name>
    <dbReference type="NCBI Taxonomy" id="336829"/>
    <lineage>
        <taxon>Bacteria</taxon>
        <taxon>Pseudomonadati</taxon>
        <taxon>Bacteroidota</taxon>
        <taxon>Cytophagia</taxon>
        <taxon>Cytophagales</taxon>
        <taxon>Cytophagaceae</taxon>
        <taxon>Rhodonellum</taxon>
    </lineage>
</organism>
<reference evidence="1 2" key="1">
    <citation type="submission" date="2016-10" db="EMBL/GenBank/DDBJ databases">
        <authorList>
            <person name="Varghese N."/>
            <person name="Submissions S."/>
        </authorList>
    </citation>
    <scope>NUCLEOTIDE SEQUENCE [LARGE SCALE GENOMIC DNA]</scope>
    <source>
        <strain evidence="1 2">DSM 17997</strain>
    </source>
</reference>
<keyword evidence="2" id="KW-1185">Reference proteome</keyword>
<dbReference type="Proteomes" id="UP000199663">
    <property type="component" value="Unassembled WGS sequence"/>
</dbReference>
<proteinExistence type="predicted"/>
<comment type="caution">
    <text evidence="1">The sequence shown here is derived from an EMBL/GenBank/DDBJ whole genome shotgun (WGS) entry which is preliminary data.</text>
</comment>